<sequence>MNTDLLNAAHLLSLGARTKPTPKPKAPHADANTRRRAELPNWNFEHLARSPDQLDQDCRPTARDRRRIDCAWDIAFARMRTGRPQVSTKTVDRRWDQAFARSRGTR</sequence>
<proteinExistence type="predicted"/>
<feature type="compositionally biased region" description="Basic and acidic residues" evidence="1">
    <location>
        <begin position="27"/>
        <end position="37"/>
    </location>
</feature>
<dbReference type="AlphaFoldDB" id="A0A158KVS7"/>
<keyword evidence="3" id="KW-1185">Reference proteome</keyword>
<organism evidence="2 3">
    <name type="scientific">Caballeronia choica</name>
    <dbReference type="NCBI Taxonomy" id="326476"/>
    <lineage>
        <taxon>Bacteria</taxon>
        <taxon>Pseudomonadati</taxon>
        <taxon>Pseudomonadota</taxon>
        <taxon>Betaproteobacteria</taxon>
        <taxon>Burkholderiales</taxon>
        <taxon>Burkholderiaceae</taxon>
        <taxon>Caballeronia</taxon>
    </lineage>
</organism>
<evidence type="ECO:0000256" key="1">
    <source>
        <dbReference type="SAM" id="MobiDB-lite"/>
    </source>
</evidence>
<gene>
    <name evidence="2" type="ORF">AWB68_07451</name>
</gene>
<reference evidence="2" key="1">
    <citation type="submission" date="2016-01" db="EMBL/GenBank/DDBJ databases">
        <authorList>
            <person name="Peeters C."/>
        </authorList>
    </citation>
    <scope>NUCLEOTIDE SEQUENCE [LARGE SCALE GENOMIC DNA]</scope>
    <source>
        <strain evidence="2">LMG 22940</strain>
    </source>
</reference>
<evidence type="ECO:0000313" key="2">
    <source>
        <dbReference type="EMBL" id="SAL84813.1"/>
    </source>
</evidence>
<dbReference type="Proteomes" id="UP000054770">
    <property type="component" value="Unassembled WGS sequence"/>
</dbReference>
<feature type="region of interest" description="Disordered" evidence="1">
    <location>
        <begin position="13"/>
        <end position="37"/>
    </location>
</feature>
<comment type="caution">
    <text evidence="2">The sequence shown here is derived from an EMBL/GenBank/DDBJ whole genome shotgun (WGS) entry which is preliminary data.</text>
</comment>
<name>A0A158KVS7_9BURK</name>
<accession>A0A158KVS7</accession>
<dbReference type="EMBL" id="FCON02000170">
    <property type="protein sequence ID" value="SAL84813.1"/>
    <property type="molecule type" value="Genomic_DNA"/>
</dbReference>
<evidence type="ECO:0000313" key="3">
    <source>
        <dbReference type="Proteomes" id="UP000054770"/>
    </source>
</evidence>
<protein>
    <submittedName>
        <fullName evidence="2">Uncharacterized protein</fullName>
    </submittedName>
</protein>